<reference evidence="1 2" key="1">
    <citation type="submission" date="2015-11" db="EMBL/GenBank/DDBJ databases">
        <title>Genomic analysis of 38 Legionella species identifies large and diverse effector repertoires.</title>
        <authorList>
            <person name="Burstein D."/>
            <person name="Amaro F."/>
            <person name="Zusman T."/>
            <person name="Lifshitz Z."/>
            <person name="Cohen O."/>
            <person name="Gilbert J.A."/>
            <person name="Pupko T."/>
            <person name="Shuman H.A."/>
            <person name="Segal G."/>
        </authorList>
    </citation>
    <scope>NUCLEOTIDE SEQUENCE [LARGE SCALE GENOMIC DNA]</scope>
    <source>
        <strain evidence="1 2">ATCC 49505</strain>
    </source>
</reference>
<gene>
    <name evidence="1" type="ORF">Llon_1234</name>
</gene>
<dbReference type="Proteomes" id="UP000054997">
    <property type="component" value="Unassembled WGS sequence"/>
</dbReference>
<protein>
    <submittedName>
        <fullName evidence="1">Uncharacterized protein</fullName>
    </submittedName>
</protein>
<dbReference type="STRING" id="45068.Llon_1234"/>
<keyword evidence="2" id="KW-1185">Reference proteome</keyword>
<dbReference type="EMBL" id="LNYK01000016">
    <property type="protein sequence ID" value="KTD21136.1"/>
    <property type="molecule type" value="Genomic_DNA"/>
</dbReference>
<dbReference type="RefSeq" id="WP_058529236.1">
    <property type="nucleotide sequence ID" value="NZ_CAAAHZ010000003.1"/>
</dbReference>
<dbReference type="PATRIC" id="fig|45068.5.peg.1332"/>
<dbReference type="AlphaFoldDB" id="A0A0W0VLW1"/>
<proteinExistence type="predicted"/>
<comment type="caution">
    <text evidence="1">The sequence shown here is derived from an EMBL/GenBank/DDBJ whole genome shotgun (WGS) entry which is preliminary data.</text>
</comment>
<dbReference type="OrthoDB" id="5650359at2"/>
<sequence length="243" mass="28370">MALLSRENFVNICTQAIVLTRDKITISNQLSGYKKYHQEIKENDYFYKNVREPLENTNKNDYIYRHNLLEHVGLGNCHELADFLLVEIAKKIDSHGARARIRIVNSVKKDHVYLEIKIKLKSEKDYSLWEVDAWDPRIIDISTRPNNSIKNHEFLDYGYSTTIKNSVYTNEINYAQRYSFFNKIPKPLTGNSSGLATPEWDILDKHAHLYSDHTIEEAIEDGKLAPSGQLHYLQKPSDWQKLK</sequence>
<evidence type="ECO:0000313" key="2">
    <source>
        <dbReference type="Proteomes" id="UP000054997"/>
    </source>
</evidence>
<evidence type="ECO:0000313" key="1">
    <source>
        <dbReference type="EMBL" id="KTD21136.1"/>
    </source>
</evidence>
<organism evidence="1 2">
    <name type="scientific">Legionella londiniensis</name>
    <dbReference type="NCBI Taxonomy" id="45068"/>
    <lineage>
        <taxon>Bacteria</taxon>
        <taxon>Pseudomonadati</taxon>
        <taxon>Pseudomonadota</taxon>
        <taxon>Gammaproteobacteria</taxon>
        <taxon>Legionellales</taxon>
        <taxon>Legionellaceae</taxon>
        <taxon>Legionella</taxon>
    </lineage>
</organism>
<accession>A0A0W0VLW1</accession>
<name>A0A0W0VLW1_9GAMM</name>